<feature type="domain" description="DHHA2" evidence="1">
    <location>
        <begin position="382"/>
        <end position="519"/>
    </location>
</feature>
<dbReference type="InterPro" id="IPR038222">
    <property type="entry name" value="DHHA2_dom_sf"/>
</dbReference>
<dbReference type="Gene3D" id="3.90.1640.10">
    <property type="entry name" value="inorganic pyrophosphatase (n-terminal core)"/>
    <property type="match status" value="1"/>
</dbReference>
<gene>
    <name evidence="2" type="ORF">RJT34_31414</name>
</gene>
<protein>
    <recommendedName>
        <fullName evidence="1">DHHA2 domain-containing protein</fullName>
    </recommendedName>
</protein>
<name>A0AAN9EUM2_CLITE</name>
<dbReference type="InterPro" id="IPR004097">
    <property type="entry name" value="DHHA2"/>
</dbReference>
<dbReference type="Gene3D" id="3.10.310.20">
    <property type="entry name" value="DHHA2 domain"/>
    <property type="match status" value="1"/>
</dbReference>
<dbReference type="SUPFAM" id="SSF64182">
    <property type="entry name" value="DHH phosphoesterases"/>
    <property type="match status" value="1"/>
</dbReference>
<dbReference type="Pfam" id="PF02833">
    <property type="entry name" value="DHHA2"/>
    <property type="match status" value="1"/>
</dbReference>
<sequence length="533" mass="59417">MQEPYIRARDNPYFDGLVRSQGTNSTNVWLSATDMSEEVIDLSPVNSAVSGFNYESSEHSSSERWLKSSKIAPFIQLDIQSELADSNHVGYVYSPGTPEFDEKHQILQSHALPNTEKTYVVTKTKEKLSSTLLPLSAASYYNGISPEMEIVESCESINKLNAYLKARKDDVNAGVPGKFLRAVMASDGADVGSVASAIMYSFYLNVTSESDQLCTVPIININRANLVSHVELKWLLDSCHIDPSSLIFADEIDLSYYDLFGSLKIVLLKSSRIGSKQEKLKHAVVEIFHCRKGEPIYPWVKTVTAGEETSCCTAVAEKFATYSPEILASKSFSKLLLSGILLDTGNLREPGCSSKDKYMASLLINGAGRYGCNGLYQLLRYKMHDLSSLQVTDILRKDFKKWTGLECADSRSLSQIGMSCIAISIGQLLAQTHNLAQEIAHFQLSEKLRALIVVSGYYNEEKNFKREVLVSTESVKLLESLLFFFDFNASRLPLKTLHLPGLKNEMKAYEINKITSRKTVEHLIEEFVGIPKP</sequence>
<evidence type="ECO:0000313" key="2">
    <source>
        <dbReference type="EMBL" id="KAK7263817.1"/>
    </source>
</evidence>
<evidence type="ECO:0000259" key="1">
    <source>
        <dbReference type="Pfam" id="PF02833"/>
    </source>
</evidence>
<proteinExistence type="predicted"/>
<dbReference type="GO" id="GO:0004309">
    <property type="term" value="F:exopolyphosphatase activity"/>
    <property type="evidence" value="ECO:0007669"/>
    <property type="project" value="TreeGrafter"/>
</dbReference>
<dbReference type="Proteomes" id="UP001359559">
    <property type="component" value="Unassembled WGS sequence"/>
</dbReference>
<dbReference type="GO" id="GO:0005737">
    <property type="term" value="C:cytoplasm"/>
    <property type="evidence" value="ECO:0007669"/>
    <property type="project" value="InterPro"/>
</dbReference>
<organism evidence="2 3">
    <name type="scientific">Clitoria ternatea</name>
    <name type="common">Butterfly pea</name>
    <dbReference type="NCBI Taxonomy" id="43366"/>
    <lineage>
        <taxon>Eukaryota</taxon>
        <taxon>Viridiplantae</taxon>
        <taxon>Streptophyta</taxon>
        <taxon>Embryophyta</taxon>
        <taxon>Tracheophyta</taxon>
        <taxon>Spermatophyta</taxon>
        <taxon>Magnoliopsida</taxon>
        <taxon>eudicotyledons</taxon>
        <taxon>Gunneridae</taxon>
        <taxon>Pentapetalae</taxon>
        <taxon>rosids</taxon>
        <taxon>fabids</taxon>
        <taxon>Fabales</taxon>
        <taxon>Fabaceae</taxon>
        <taxon>Papilionoideae</taxon>
        <taxon>50 kb inversion clade</taxon>
        <taxon>NPAAA clade</taxon>
        <taxon>indigoferoid/millettioid clade</taxon>
        <taxon>Phaseoleae</taxon>
        <taxon>Clitoria</taxon>
    </lineage>
</organism>
<evidence type="ECO:0000313" key="3">
    <source>
        <dbReference type="Proteomes" id="UP001359559"/>
    </source>
</evidence>
<reference evidence="2 3" key="1">
    <citation type="submission" date="2024-01" db="EMBL/GenBank/DDBJ databases">
        <title>The genomes of 5 underutilized Papilionoideae crops provide insights into root nodulation and disease resistance.</title>
        <authorList>
            <person name="Yuan L."/>
        </authorList>
    </citation>
    <scope>NUCLEOTIDE SEQUENCE [LARGE SCALE GENOMIC DNA]</scope>
    <source>
        <strain evidence="2">LY-2023</strain>
        <tissue evidence="2">Leaf</tissue>
    </source>
</reference>
<accession>A0AAN9EUM2</accession>
<dbReference type="EMBL" id="JAYKXN010000008">
    <property type="protein sequence ID" value="KAK7263817.1"/>
    <property type="molecule type" value="Genomic_DNA"/>
</dbReference>
<dbReference type="InterPro" id="IPR038763">
    <property type="entry name" value="DHH_sf"/>
</dbReference>
<keyword evidence="3" id="KW-1185">Reference proteome</keyword>
<dbReference type="PANTHER" id="PTHR12112:SF52">
    <property type="entry name" value="DHHA2 DOMAIN-CONTAINING PROTEIN"/>
    <property type="match status" value="1"/>
</dbReference>
<dbReference type="AlphaFoldDB" id="A0AAN9EUM2"/>
<comment type="caution">
    <text evidence="2">The sequence shown here is derived from an EMBL/GenBank/DDBJ whole genome shotgun (WGS) entry which is preliminary data.</text>
</comment>
<dbReference type="PANTHER" id="PTHR12112">
    <property type="entry name" value="BNIP - RELATED"/>
    <property type="match status" value="1"/>
</dbReference>